<name>A0A2A6RDM4_9CHLR</name>
<evidence type="ECO:0000313" key="3">
    <source>
        <dbReference type="Proteomes" id="UP000220527"/>
    </source>
</evidence>
<dbReference type="EMBL" id="NQWI01000205">
    <property type="protein sequence ID" value="PDW00034.1"/>
    <property type="molecule type" value="Genomic_DNA"/>
</dbReference>
<dbReference type="Pfam" id="PF13304">
    <property type="entry name" value="AAA_21"/>
    <property type="match status" value="1"/>
</dbReference>
<dbReference type="GO" id="GO:0016887">
    <property type="term" value="F:ATP hydrolysis activity"/>
    <property type="evidence" value="ECO:0007669"/>
    <property type="project" value="InterPro"/>
</dbReference>
<dbReference type="InterPro" id="IPR003959">
    <property type="entry name" value="ATPase_AAA_core"/>
</dbReference>
<dbReference type="AlphaFoldDB" id="A0A2A6RDM4"/>
<keyword evidence="3" id="KW-1185">Reference proteome</keyword>
<comment type="caution">
    <text evidence="2">The sequence shown here is derived from an EMBL/GenBank/DDBJ whole genome shotgun (WGS) entry which is preliminary data.</text>
</comment>
<dbReference type="PANTHER" id="PTHR40396">
    <property type="entry name" value="ATPASE-LIKE PROTEIN"/>
    <property type="match status" value="1"/>
</dbReference>
<dbReference type="Proteomes" id="UP000220527">
    <property type="component" value="Unassembled WGS sequence"/>
</dbReference>
<dbReference type="Gene3D" id="3.40.50.300">
    <property type="entry name" value="P-loop containing nucleotide triphosphate hydrolases"/>
    <property type="match status" value="1"/>
</dbReference>
<gene>
    <name evidence="2" type="ORF">CJ255_21200</name>
</gene>
<protein>
    <recommendedName>
        <fullName evidence="1">ATPase AAA-type core domain-containing protein</fullName>
    </recommendedName>
</protein>
<dbReference type="GO" id="GO:0005524">
    <property type="term" value="F:ATP binding"/>
    <property type="evidence" value="ECO:0007669"/>
    <property type="project" value="InterPro"/>
</dbReference>
<sequence length="204" mass="22561">MHRSDRFQTTPIITGAGGHIPATLYRLATRAERDGKEMADVYAAVANRLARLVPIRSLEVEVDDVRQMLTVVAQERSGVRLPAAALSDGTLRFLTLAVLVADPEQRGLICIEEPENGIHPARMVEMTELLQMLAVEPTTMPDDENPLRQVIVATHSPVFVQLQQPENILFAQEVKIRTKAGTIARTLRFLADDSCLRSCPLTGR</sequence>
<proteinExistence type="predicted"/>
<dbReference type="OrthoDB" id="9810873at2"/>
<organism evidence="2 3">
    <name type="scientific">Candidatus Viridilinea mediisalina</name>
    <dbReference type="NCBI Taxonomy" id="2024553"/>
    <lineage>
        <taxon>Bacteria</taxon>
        <taxon>Bacillati</taxon>
        <taxon>Chloroflexota</taxon>
        <taxon>Chloroflexia</taxon>
        <taxon>Chloroflexales</taxon>
        <taxon>Chloroflexineae</taxon>
        <taxon>Oscillochloridaceae</taxon>
        <taxon>Candidatus Viridilinea</taxon>
    </lineage>
</organism>
<dbReference type="PANTHER" id="PTHR40396:SF1">
    <property type="entry name" value="ATPASE AAA-TYPE CORE DOMAIN-CONTAINING PROTEIN"/>
    <property type="match status" value="1"/>
</dbReference>
<dbReference type="SUPFAM" id="SSF52540">
    <property type="entry name" value="P-loop containing nucleoside triphosphate hydrolases"/>
    <property type="match status" value="1"/>
</dbReference>
<evidence type="ECO:0000313" key="2">
    <source>
        <dbReference type="EMBL" id="PDW00034.1"/>
    </source>
</evidence>
<dbReference type="InterPro" id="IPR027417">
    <property type="entry name" value="P-loop_NTPase"/>
</dbReference>
<dbReference type="RefSeq" id="WP_097646071.1">
    <property type="nucleotide sequence ID" value="NZ_NQWI01000205.1"/>
</dbReference>
<evidence type="ECO:0000259" key="1">
    <source>
        <dbReference type="Pfam" id="PF13304"/>
    </source>
</evidence>
<reference evidence="3" key="1">
    <citation type="submission" date="2017-08" db="EMBL/GenBank/DDBJ databases">
        <authorList>
            <person name="Grouzdev D.S."/>
            <person name="Gaisin V.A."/>
            <person name="Rysina M.S."/>
            <person name="Gorlenko V.M."/>
        </authorList>
    </citation>
    <scope>NUCLEOTIDE SEQUENCE [LARGE SCALE GENOMIC DNA]</scope>
    <source>
        <strain evidence="3">Kir15-3F</strain>
    </source>
</reference>
<accession>A0A2A6RDM4</accession>
<feature type="domain" description="ATPase AAA-type core" evidence="1">
    <location>
        <begin position="65"/>
        <end position="160"/>
    </location>
</feature>